<dbReference type="GO" id="GO:0000105">
    <property type="term" value="P:L-histidine biosynthetic process"/>
    <property type="evidence" value="ECO:0007669"/>
    <property type="project" value="UniProtKB-UniRule"/>
</dbReference>
<comment type="caution">
    <text evidence="10">The sequence shown here is derived from an EMBL/GenBank/DDBJ whole genome shotgun (WGS) entry which is preliminary data.</text>
</comment>
<evidence type="ECO:0000256" key="8">
    <source>
        <dbReference type="RuleBase" id="RU366003"/>
    </source>
</evidence>
<keyword evidence="5 8" id="KW-0378">Hydrolase</keyword>
<organism evidence="10 11">
    <name type="scientific">Anaeromicrobium sediminis</name>
    <dbReference type="NCBI Taxonomy" id="1478221"/>
    <lineage>
        <taxon>Bacteria</taxon>
        <taxon>Bacillati</taxon>
        <taxon>Bacillota</taxon>
        <taxon>Clostridia</taxon>
        <taxon>Peptostreptococcales</taxon>
        <taxon>Thermotaleaceae</taxon>
        <taxon>Anaeromicrobium</taxon>
    </lineage>
</organism>
<dbReference type="EMBL" id="NIBG01000022">
    <property type="protein sequence ID" value="PAB57878.1"/>
    <property type="molecule type" value="Genomic_DNA"/>
</dbReference>
<keyword evidence="11" id="KW-1185">Reference proteome</keyword>
<evidence type="ECO:0000256" key="2">
    <source>
        <dbReference type="ARBA" id="ARBA00009152"/>
    </source>
</evidence>
<keyword evidence="6 8" id="KW-0368">Histidine biosynthesis</keyword>
<dbReference type="EC" id="3.1.3.15" evidence="3 8"/>
<evidence type="ECO:0000313" key="11">
    <source>
        <dbReference type="Proteomes" id="UP000216024"/>
    </source>
</evidence>
<protein>
    <recommendedName>
        <fullName evidence="3 8">Histidinol-phosphatase</fullName>
        <shortName evidence="8">HolPase</shortName>
        <ecNumber evidence="3 8">3.1.3.15</ecNumber>
    </recommendedName>
</protein>
<evidence type="ECO:0000256" key="6">
    <source>
        <dbReference type="ARBA" id="ARBA00023102"/>
    </source>
</evidence>
<dbReference type="AlphaFoldDB" id="A0A267MG42"/>
<reference evidence="10 11" key="1">
    <citation type="submission" date="2017-06" db="EMBL/GenBank/DDBJ databases">
        <title>Draft genome sequence of anaerobic fermentative bacterium Anaeromicrobium sediminis DY2726D isolated from West Pacific Ocean sediments.</title>
        <authorList>
            <person name="Zeng X."/>
        </authorList>
    </citation>
    <scope>NUCLEOTIDE SEQUENCE [LARGE SCALE GENOMIC DNA]</scope>
    <source>
        <strain evidence="10 11">DY2726D</strain>
    </source>
</reference>
<evidence type="ECO:0000256" key="3">
    <source>
        <dbReference type="ARBA" id="ARBA00013085"/>
    </source>
</evidence>
<evidence type="ECO:0000256" key="4">
    <source>
        <dbReference type="ARBA" id="ARBA00022605"/>
    </source>
</evidence>
<dbReference type="InterPro" id="IPR010140">
    <property type="entry name" value="Histidinol_P_phosphatase_HisJ"/>
</dbReference>
<dbReference type="InterPro" id="IPR016195">
    <property type="entry name" value="Pol/histidinol_Pase-like"/>
</dbReference>
<dbReference type="InterPro" id="IPR003141">
    <property type="entry name" value="Pol/His_phosphatase_N"/>
</dbReference>
<evidence type="ECO:0000256" key="1">
    <source>
        <dbReference type="ARBA" id="ARBA00004970"/>
    </source>
</evidence>
<evidence type="ECO:0000256" key="7">
    <source>
        <dbReference type="ARBA" id="ARBA00049158"/>
    </source>
</evidence>
<dbReference type="SMART" id="SM00481">
    <property type="entry name" value="POLIIIAc"/>
    <property type="match status" value="1"/>
</dbReference>
<keyword evidence="4 8" id="KW-0028">Amino-acid biosynthesis</keyword>
<accession>A0A267MG42</accession>
<dbReference type="RefSeq" id="WP_095135103.1">
    <property type="nucleotide sequence ID" value="NZ_NIBG01000022.1"/>
</dbReference>
<name>A0A267MG42_9FIRM</name>
<dbReference type="SUPFAM" id="SSF89550">
    <property type="entry name" value="PHP domain-like"/>
    <property type="match status" value="1"/>
</dbReference>
<evidence type="ECO:0000256" key="5">
    <source>
        <dbReference type="ARBA" id="ARBA00022801"/>
    </source>
</evidence>
<dbReference type="Pfam" id="PF02811">
    <property type="entry name" value="PHP"/>
    <property type="match status" value="1"/>
</dbReference>
<dbReference type="NCBIfam" id="TIGR01856">
    <property type="entry name" value="hisJ_fam"/>
    <property type="match status" value="1"/>
</dbReference>
<feature type="domain" description="Polymerase/histidinol phosphatase N-terminal" evidence="9">
    <location>
        <begin position="5"/>
        <end position="86"/>
    </location>
</feature>
<evidence type="ECO:0000313" key="10">
    <source>
        <dbReference type="EMBL" id="PAB57878.1"/>
    </source>
</evidence>
<dbReference type="Proteomes" id="UP000216024">
    <property type="component" value="Unassembled WGS sequence"/>
</dbReference>
<dbReference type="PANTHER" id="PTHR21039">
    <property type="entry name" value="HISTIDINOL PHOSPHATASE-RELATED"/>
    <property type="match status" value="1"/>
</dbReference>
<evidence type="ECO:0000259" key="9">
    <source>
        <dbReference type="SMART" id="SM00481"/>
    </source>
</evidence>
<proteinExistence type="inferred from homology"/>
<dbReference type="UniPathway" id="UPA00031">
    <property type="reaction ID" value="UER00013"/>
</dbReference>
<sequence>MKNIIDHHVHTDFSADSTTPPEEIIHKAKSLNLSGVMFTDHVDYDYPDENINFGIDYSLYMKKLEDLRKEHQNMKILMGVEIGYQPHIHHKLNELLNNYPFDFVIASLHTCDGNDFYRGDFFKGRTKEESYRKYFEGLLHLVKNYDNYDVLGHFDFIIRYVPYEEKKINYEDFKDIIDEILMEVIKKNKGIEVNTSGIRYNLEEVHPSREILKRYLELGGEIVTIGSDAHYSEDLCRDFDYAINLLKELGYKRITLFEKRKPNFIDI</sequence>
<dbReference type="GO" id="GO:0005737">
    <property type="term" value="C:cytoplasm"/>
    <property type="evidence" value="ECO:0007669"/>
    <property type="project" value="TreeGrafter"/>
</dbReference>
<dbReference type="InterPro" id="IPR004013">
    <property type="entry name" value="PHP_dom"/>
</dbReference>
<dbReference type="PANTHER" id="PTHR21039:SF0">
    <property type="entry name" value="HISTIDINOL-PHOSPHATASE"/>
    <property type="match status" value="1"/>
</dbReference>
<comment type="similarity">
    <text evidence="2 8">Belongs to the PHP hydrolase family. HisK subfamily.</text>
</comment>
<comment type="catalytic activity">
    <reaction evidence="7 8">
        <text>L-histidinol phosphate + H2O = L-histidinol + phosphate</text>
        <dbReference type="Rhea" id="RHEA:14465"/>
        <dbReference type="ChEBI" id="CHEBI:15377"/>
        <dbReference type="ChEBI" id="CHEBI:43474"/>
        <dbReference type="ChEBI" id="CHEBI:57699"/>
        <dbReference type="ChEBI" id="CHEBI:57980"/>
        <dbReference type="EC" id="3.1.3.15"/>
    </reaction>
</comment>
<dbReference type="Gene3D" id="3.20.20.140">
    <property type="entry name" value="Metal-dependent hydrolases"/>
    <property type="match status" value="1"/>
</dbReference>
<comment type="pathway">
    <text evidence="1 8">Amino-acid biosynthesis; L-histidine biosynthesis; L-histidine from 5-phospho-alpha-D-ribose 1-diphosphate: step 8/9.</text>
</comment>
<gene>
    <name evidence="10" type="ORF">CCE28_17940</name>
</gene>
<dbReference type="GO" id="GO:0004401">
    <property type="term" value="F:histidinol-phosphatase activity"/>
    <property type="evidence" value="ECO:0007669"/>
    <property type="project" value="UniProtKB-UniRule"/>
</dbReference>
<dbReference type="OrthoDB" id="9775255at2"/>